<dbReference type="InterPro" id="IPR003169">
    <property type="entry name" value="GYF"/>
</dbReference>
<accession>A0A7I5EB52</accession>
<dbReference type="WBParaSite" id="HCON_00119010-00001">
    <property type="protein sequence ID" value="HCON_00119010-00001"/>
    <property type="gene ID" value="HCON_00119010"/>
</dbReference>
<dbReference type="Gene3D" id="3.30.1490.40">
    <property type="match status" value="2"/>
</dbReference>
<dbReference type="OrthoDB" id="5867115at2759"/>
<dbReference type="Proteomes" id="UP000025227">
    <property type="component" value="Unplaced"/>
</dbReference>
<dbReference type="SUPFAM" id="SSF55277">
    <property type="entry name" value="GYF domain"/>
    <property type="match status" value="2"/>
</dbReference>
<reference evidence="4" key="1">
    <citation type="submission" date="2020-12" db="UniProtKB">
        <authorList>
            <consortium name="WormBaseParasite"/>
        </authorList>
    </citation>
    <scope>IDENTIFICATION</scope>
    <source>
        <strain evidence="4">MHco3</strain>
    </source>
</reference>
<proteinExistence type="predicted"/>
<name>A0A7I5EB52_HAECO</name>
<organism evidence="3 4">
    <name type="scientific">Haemonchus contortus</name>
    <name type="common">Barber pole worm</name>
    <dbReference type="NCBI Taxonomy" id="6289"/>
    <lineage>
        <taxon>Eukaryota</taxon>
        <taxon>Metazoa</taxon>
        <taxon>Ecdysozoa</taxon>
        <taxon>Nematoda</taxon>
        <taxon>Chromadorea</taxon>
        <taxon>Rhabditida</taxon>
        <taxon>Rhabditina</taxon>
        <taxon>Rhabditomorpha</taxon>
        <taxon>Strongyloidea</taxon>
        <taxon>Trichostrongylidae</taxon>
        <taxon>Haemonchus</taxon>
    </lineage>
</organism>
<evidence type="ECO:0000313" key="3">
    <source>
        <dbReference type="Proteomes" id="UP000025227"/>
    </source>
</evidence>
<sequence length="492" mass="56323">FIDFKRQTSQVWRTCVSNMRLFSYLDEHGCLRGPFCEAQMHYWYLQKYLQPSLVVIMHEDGMGRRITLGQLVTRNGDANPFDDTTIHACGSEKHFSIEEKEFLLQIMEAFESYTGGTVHQRNSSNSVIARCEKVAPGYFSYVDKHSCLRGPFSAERMQQWYEKGFFADDFEVFAHRGRVADHFTLEDLCKHNGHDMPFIFSQSPTCINSSGFLEHPPGITAKGESNKLSSDKSVQCPPPPKRKSKGMVSISPDEAEKCKPWPLLSRQEKSHAKIMKKSWVMDGFRFLQKEVSQCDLERIDRDPSNYDLCGAVCQLCCIRLSAASDVFRHLVLESHQNKVLLLCHISGTEFNEYYKRLKNVRLEIVRLIDEMINITTSSVPNAKNESTSSNAQIMLMQAAPQRSQELAENELNAEMKKLRQLASTVKAEKFIKLYKCKINLYVCSCCHKKTQGPMEVLSHYLSKRHCAKARECGFRVTMSDIVLWRSQISAGI</sequence>
<feature type="domain" description="GYF" evidence="2">
    <location>
        <begin position="19"/>
        <end position="69"/>
    </location>
</feature>
<evidence type="ECO:0000256" key="1">
    <source>
        <dbReference type="SAM" id="MobiDB-lite"/>
    </source>
</evidence>
<feature type="domain" description="GYF" evidence="2">
    <location>
        <begin position="136"/>
        <end position="193"/>
    </location>
</feature>
<evidence type="ECO:0000259" key="2">
    <source>
        <dbReference type="PROSITE" id="PS50829"/>
    </source>
</evidence>
<dbReference type="AlphaFoldDB" id="A0A7I5EB52"/>
<dbReference type="OMA" id="EMINITT"/>
<dbReference type="SMART" id="SM00444">
    <property type="entry name" value="GYF"/>
    <property type="match status" value="2"/>
</dbReference>
<evidence type="ECO:0000313" key="4">
    <source>
        <dbReference type="WBParaSite" id="HCON_00119010-00001"/>
    </source>
</evidence>
<feature type="region of interest" description="Disordered" evidence="1">
    <location>
        <begin position="218"/>
        <end position="249"/>
    </location>
</feature>
<keyword evidence="3" id="KW-1185">Reference proteome</keyword>
<dbReference type="InterPro" id="IPR035445">
    <property type="entry name" value="GYF-like_dom_sf"/>
</dbReference>
<dbReference type="Pfam" id="PF02213">
    <property type="entry name" value="GYF"/>
    <property type="match status" value="2"/>
</dbReference>
<dbReference type="PROSITE" id="PS50829">
    <property type="entry name" value="GYF"/>
    <property type="match status" value="2"/>
</dbReference>
<protein>
    <submittedName>
        <fullName evidence="4">GYF domain-containing protein</fullName>
    </submittedName>
</protein>